<evidence type="ECO:0000256" key="5">
    <source>
        <dbReference type="ARBA" id="ARBA00022801"/>
    </source>
</evidence>
<keyword evidence="2" id="KW-0548">Nucleotidyltransferase</keyword>
<keyword evidence="3" id="KW-0540">Nuclease</keyword>
<evidence type="ECO:0000259" key="7">
    <source>
        <dbReference type="Pfam" id="PF17917"/>
    </source>
</evidence>
<organism evidence="8">
    <name type="scientific">Trichuris suis</name>
    <name type="common">pig whipworm</name>
    <dbReference type="NCBI Taxonomy" id="68888"/>
    <lineage>
        <taxon>Eukaryota</taxon>
        <taxon>Metazoa</taxon>
        <taxon>Ecdysozoa</taxon>
        <taxon>Nematoda</taxon>
        <taxon>Enoplea</taxon>
        <taxon>Dorylaimia</taxon>
        <taxon>Trichinellida</taxon>
        <taxon>Trichuridae</taxon>
        <taxon>Trichuris</taxon>
    </lineage>
</organism>
<evidence type="ECO:0000256" key="4">
    <source>
        <dbReference type="ARBA" id="ARBA00022759"/>
    </source>
</evidence>
<evidence type="ECO:0000256" key="3">
    <source>
        <dbReference type="ARBA" id="ARBA00022722"/>
    </source>
</evidence>
<evidence type="ECO:0000256" key="1">
    <source>
        <dbReference type="ARBA" id="ARBA00022679"/>
    </source>
</evidence>
<dbReference type="AlphaFoldDB" id="A0A085N9Z4"/>
<keyword evidence="5" id="KW-0378">Hydrolase</keyword>
<accession>A0A085N9Z4</accession>
<evidence type="ECO:0000256" key="2">
    <source>
        <dbReference type="ARBA" id="ARBA00022695"/>
    </source>
</evidence>
<gene>
    <name evidence="8" type="ORF">M514_21577</name>
</gene>
<sequence length="142" mass="16251">MLAVVTFQYFAPYLQDEFILRTEHGSLRWLQSFKDPDGQWARWQEKLQSFRFKIVQRPGKQHNNADGLSRMTCKQCKRTDEPLLGDEEPGFPFINAINLTANDIVRLKQQNDPDTAALLAAKRLNVDAVASPTHKSDFPFSG</sequence>
<reference evidence="8" key="1">
    <citation type="journal article" date="2014" name="Nat. Genet.">
        <title>Genome and transcriptome of the porcine whipworm Trichuris suis.</title>
        <authorList>
            <person name="Jex A.R."/>
            <person name="Nejsum P."/>
            <person name="Schwarz E.M."/>
            <person name="Hu L."/>
            <person name="Young N.D."/>
            <person name="Hall R.S."/>
            <person name="Korhonen P.K."/>
            <person name="Liao S."/>
            <person name="Thamsborg S."/>
            <person name="Xia J."/>
            <person name="Xu P."/>
            <person name="Wang S."/>
            <person name="Scheerlinck J.P."/>
            <person name="Hofmann A."/>
            <person name="Sternberg P.W."/>
            <person name="Wang J."/>
            <person name="Gasser R.B."/>
        </authorList>
    </citation>
    <scope>NUCLEOTIDE SEQUENCE [LARGE SCALE GENOMIC DNA]</scope>
    <source>
        <strain evidence="8">DCEP-RM93F</strain>
    </source>
</reference>
<dbReference type="EMBL" id="KL367526">
    <property type="protein sequence ID" value="KFD66290.1"/>
    <property type="molecule type" value="Genomic_DNA"/>
</dbReference>
<dbReference type="GO" id="GO:0004519">
    <property type="term" value="F:endonuclease activity"/>
    <property type="evidence" value="ECO:0007669"/>
    <property type="project" value="UniProtKB-KW"/>
</dbReference>
<evidence type="ECO:0000256" key="6">
    <source>
        <dbReference type="ARBA" id="ARBA00022918"/>
    </source>
</evidence>
<keyword evidence="4" id="KW-0255">Endonuclease</keyword>
<keyword evidence="1" id="KW-0808">Transferase</keyword>
<dbReference type="Pfam" id="PF17917">
    <property type="entry name" value="RT_RNaseH"/>
    <property type="match status" value="1"/>
</dbReference>
<dbReference type="Proteomes" id="UP000030758">
    <property type="component" value="Unassembled WGS sequence"/>
</dbReference>
<name>A0A085N9Z4_9BILA</name>
<feature type="domain" description="Reverse transcriptase RNase H-like" evidence="7">
    <location>
        <begin position="4"/>
        <end position="50"/>
    </location>
</feature>
<dbReference type="GO" id="GO:0016787">
    <property type="term" value="F:hydrolase activity"/>
    <property type="evidence" value="ECO:0007669"/>
    <property type="project" value="UniProtKB-KW"/>
</dbReference>
<protein>
    <recommendedName>
        <fullName evidence="7">Reverse transcriptase RNase H-like domain-containing protein</fullName>
    </recommendedName>
</protein>
<evidence type="ECO:0000313" key="8">
    <source>
        <dbReference type="EMBL" id="KFD66290.1"/>
    </source>
</evidence>
<proteinExistence type="predicted"/>
<dbReference type="InterPro" id="IPR041373">
    <property type="entry name" value="RT_RNaseH"/>
</dbReference>
<keyword evidence="6" id="KW-0695">RNA-directed DNA polymerase</keyword>
<dbReference type="GO" id="GO:0003964">
    <property type="term" value="F:RNA-directed DNA polymerase activity"/>
    <property type="evidence" value="ECO:0007669"/>
    <property type="project" value="UniProtKB-KW"/>
</dbReference>